<organism evidence="1">
    <name type="scientific">Rhizophora mucronata</name>
    <name type="common">Asiatic mangrove</name>
    <dbReference type="NCBI Taxonomy" id="61149"/>
    <lineage>
        <taxon>Eukaryota</taxon>
        <taxon>Viridiplantae</taxon>
        <taxon>Streptophyta</taxon>
        <taxon>Embryophyta</taxon>
        <taxon>Tracheophyta</taxon>
        <taxon>Spermatophyta</taxon>
        <taxon>Magnoliopsida</taxon>
        <taxon>eudicotyledons</taxon>
        <taxon>Gunneridae</taxon>
        <taxon>Pentapetalae</taxon>
        <taxon>rosids</taxon>
        <taxon>fabids</taxon>
        <taxon>Malpighiales</taxon>
        <taxon>Rhizophoraceae</taxon>
        <taxon>Rhizophora</taxon>
    </lineage>
</organism>
<protein>
    <submittedName>
        <fullName evidence="1">Uncharacterized protein</fullName>
    </submittedName>
</protein>
<reference evidence="1" key="1">
    <citation type="submission" date="2018-02" db="EMBL/GenBank/DDBJ databases">
        <title>Rhizophora mucronata_Transcriptome.</title>
        <authorList>
            <person name="Meera S.P."/>
            <person name="Sreeshan A."/>
            <person name="Augustine A."/>
        </authorList>
    </citation>
    <scope>NUCLEOTIDE SEQUENCE</scope>
    <source>
        <tissue evidence="1">Leaf</tissue>
    </source>
</reference>
<dbReference type="EMBL" id="GGEC01077304">
    <property type="protein sequence ID" value="MBX57788.1"/>
    <property type="molecule type" value="Transcribed_RNA"/>
</dbReference>
<dbReference type="AlphaFoldDB" id="A0A2P2PSR6"/>
<evidence type="ECO:0000313" key="1">
    <source>
        <dbReference type="EMBL" id="MBX57788.1"/>
    </source>
</evidence>
<proteinExistence type="predicted"/>
<sequence length="22" mass="2634">MSSQKLFEAISELLLNKRDYTF</sequence>
<accession>A0A2P2PSR6</accession>
<name>A0A2P2PSR6_RHIMU</name>